<dbReference type="GO" id="GO:0044781">
    <property type="term" value="P:bacterial-type flagellum organization"/>
    <property type="evidence" value="ECO:0007669"/>
    <property type="project" value="UniProtKB-KW"/>
</dbReference>
<keyword evidence="11" id="KW-0282">Flagellum</keyword>
<keyword evidence="9" id="KW-0472">Membrane</keyword>
<evidence type="ECO:0000256" key="9">
    <source>
        <dbReference type="ARBA" id="ARBA00023136"/>
    </source>
</evidence>
<comment type="similarity">
    <text evidence="2">Belongs to the FliJ family.</text>
</comment>
<evidence type="ECO:0000256" key="3">
    <source>
        <dbReference type="ARBA" id="ARBA00020392"/>
    </source>
</evidence>
<dbReference type="Pfam" id="PF02050">
    <property type="entry name" value="FliJ"/>
    <property type="match status" value="1"/>
</dbReference>
<keyword evidence="8" id="KW-0653">Protein transport</keyword>
<comment type="caution">
    <text evidence="11">The sequence shown here is derived from an EMBL/GenBank/DDBJ whole genome shotgun (WGS) entry which is preliminary data.</text>
</comment>
<dbReference type="GO" id="GO:0015031">
    <property type="term" value="P:protein transport"/>
    <property type="evidence" value="ECO:0007669"/>
    <property type="project" value="UniProtKB-KW"/>
</dbReference>
<dbReference type="AlphaFoldDB" id="A0A2W0HDH7"/>
<keyword evidence="6" id="KW-0145">Chemotaxis</keyword>
<accession>A0A2W0HDH7</accession>
<name>A0A2W0HDH7_9BACI</name>
<gene>
    <name evidence="11" type="primary">fliJ</name>
    <name evidence="11" type="ORF">CR205_05335</name>
</gene>
<organism evidence="11 12">
    <name type="scientific">Alteribacter lacisalsi</name>
    <dbReference type="NCBI Taxonomy" id="2045244"/>
    <lineage>
        <taxon>Bacteria</taxon>
        <taxon>Bacillati</taxon>
        <taxon>Bacillota</taxon>
        <taxon>Bacilli</taxon>
        <taxon>Bacillales</taxon>
        <taxon>Bacillaceae</taxon>
        <taxon>Alteribacter</taxon>
    </lineage>
</organism>
<evidence type="ECO:0000256" key="10">
    <source>
        <dbReference type="ARBA" id="ARBA00023225"/>
    </source>
</evidence>
<dbReference type="GO" id="GO:0071973">
    <property type="term" value="P:bacterial-type flagellum-dependent cell motility"/>
    <property type="evidence" value="ECO:0007669"/>
    <property type="project" value="InterPro"/>
</dbReference>
<evidence type="ECO:0000256" key="8">
    <source>
        <dbReference type="ARBA" id="ARBA00022927"/>
    </source>
</evidence>
<keyword evidence="12" id="KW-1185">Reference proteome</keyword>
<evidence type="ECO:0000313" key="12">
    <source>
        <dbReference type="Proteomes" id="UP000248066"/>
    </source>
</evidence>
<dbReference type="RefSeq" id="WP_110517676.1">
    <property type="nucleotide sequence ID" value="NZ_PDOF01000001.1"/>
</dbReference>
<keyword evidence="11" id="KW-0969">Cilium</keyword>
<keyword evidence="7" id="KW-1005">Bacterial flagellum biogenesis</keyword>
<evidence type="ECO:0000256" key="7">
    <source>
        <dbReference type="ARBA" id="ARBA00022795"/>
    </source>
</evidence>
<dbReference type="NCBIfam" id="TIGR02473">
    <property type="entry name" value="flagell_FliJ"/>
    <property type="match status" value="1"/>
</dbReference>
<evidence type="ECO:0000256" key="6">
    <source>
        <dbReference type="ARBA" id="ARBA00022500"/>
    </source>
</evidence>
<keyword evidence="11" id="KW-0966">Cell projection</keyword>
<evidence type="ECO:0000256" key="2">
    <source>
        <dbReference type="ARBA" id="ARBA00010004"/>
    </source>
</evidence>
<evidence type="ECO:0000256" key="1">
    <source>
        <dbReference type="ARBA" id="ARBA00004413"/>
    </source>
</evidence>
<sequence length="145" mass="17143">MTFSYSLQSVLKVKEHEKVEAQQRYSSATEAFEEAATGLYERLKQKEELEQTYSRSLETGTTVSELNHLQNRIRFLETQIRASRETTDLARARMRTSEARLGKKSADVLKYDKIRERKLADYNQERKLQEMKNLDELAVQQFFRK</sequence>
<protein>
    <recommendedName>
        <fullName evidence="3">Flagellar FliJ protein</fullName>
    </recommendedName>
</protein>
<dbReference type="GO" id="GO:0006935">
    <property type="term" value="P:chemotaxis"/>
    <property type="evidence" value="ECO:0007669"/>
    <property type="project" value="UniProtKB-KW"/>
</dbReference>
<dbReference type="Gene3D" id="1.10.287.1700">
    <property type="match status" value="1"/>
</dbReference>
<dbReference type="InterPro" id="IPR053716">
    <property type="entry name" value="Flag_assembly_chemotaxis_eff"/>
</dbReference>
<dbReference type="EMBL" id="PDOF01000001">
    <property type="protein sequence ID" value="PYZ98020.1"/>
    <property type="molecule type" value="Genomic_DNA"/>
</dbReference>
<comment type="subcellular location">
    <subcellularLocation>
        <location evidence="1">Cell membrane</location>
        <topology evidence="1">Peripheral membrane protein</topology>
        <orientation evidence="1">Cytoplasmic side</orientation>
    </subcellularLocation>
</comment>
<proteinExistence type="inferred from homology"/>
<dbReference type="InterPro" id="IPR012823">
    <property type="entry name" value="Flagell_FliJ"/>
</dbReference>
<evidence type="ECO:0000256" key="4">
    <source>
        <dbReference type="ARBA" id="ARBA00022448"/>
    </source>
</evidence>
<dbReference type="GO" id="GO:0005886">
    <property type="term" value="C:plasma membrane"/>
    <property type="evidence" value="ECO:0007669"/>
    <property type="project" value="UniProtKB-SubCell"/>
</dbReference>
<keyword evidence="4" id="KW-0813">Transport</keyword>
<reference evidence="11 12" key="1">
    <citation type="submission" date="2017-10" db="EMBL/GenBank/DDBJ databases">
        <title>Bacillus sp. nov., a halophilic bacterium isolated from a Yangshapao Lake.</title>
        <authorList>
            <person name="Wang H."/>
        </authorList>
    </citation>
    <scope>NUCLEOTIDE SEQUENCE [LARGE SCALE GENOMIC DNA]</scope>
    <source>
        <strain evidence="11 12">YSP-3</strain>
    </source>
</reference>
<evidence type="ECO:0000256" key="5">
    <source>
        <dbReference type="ARBA" id="ARBA00022475"/>
    </source>
</evidence>
<evidence type="ECO:0000313" key="11">
    <source>
        <dbReference type="EMBL" id="PYZ98020.1"/>
    </source>
</evidence>
<dbReference type="Proteomes" id="UP000248066">
    <property type="component" value="Unassembled WGS sequence"/>
</dbReference>
<keyword evidence="5" id="KW-1003">Cell membrane</keyword>
<dbReference type="OrthoDB" id="2968361at2"/>
<dbReference type="GO" id="GO:0009288">
    <property type="term" value="C:bacterial-type flagellum"/>
    <property type="evidence" value="ECO:0007669"/>
    <property type="project" value="InterPro"/>
</dbReference>
<keyword evidence="10" id="KW-1006">Bacterial flagellum protein export</keyword>